<dbReference type="EMBL" id="HBUE01289222">
    <property type="protein sequence ID" value="CAG6573315.1"/>
    <property type="molecule type" value="Transcribed_RNA"/>
</dbReference>
<dbReference type="AlphaFoldDB" id="A0A8D8GWI3"/>
<dbReference type="EMBL" id="HBUE01183557">
    <property type="protein sequence ID" value="CAG6521714.1"/>
    <property type="molecule type" value="Transcribed_RNA"/>
</dbReference>
<evidence type="ECO:0000313" key="2">
    <source>
        <dbReference type="EMBL" id="CAG6521714.1"/>
    </source>
</evidence>
<dbReference type="EMBL" id="HBUE01183558">
    <property type="protein sequence ID" value="CAG6521717.1"/>
    <property type="molecule type" value="Transcribed_RNA"/>
</dbReference>
<feature type="region of interest" description="Disordered" evidence="1">
    <location>
        <begin position="1"/>
        <end position="27"/>
    </location>
</feature>
<dbReference type="EMBL" id="HBUE01099849">
    <property type="protein sequence ID" value="CAG6484696.1"/>
    <property type="molecule type" value="Transcribed_RNA"/>
</dbReference>
<evidence type="ECO:0000256" key="1">
    <source>
        <dbReference type="SAM" id="MobiDB-lite"/>
    </source>
</evidence>
<reference evidence="2" key="1">
    <citation type="submission" date="2021-05" db="EMBL/GenBank/DDBJ databases">
        <authorList>
            <person name="Alioto T."/>
            <person name="Alioto T."/>
            <person name="Gomez Garrido J."/>
        </authorList>
    </citation>
    <scope>NUCLEOTIDE SEQUENCE</scope>
</reference>
<sequence>MDGEAAGRVYQTTQGRMSHNNQGEVRRHRLTQSSKNFNLCQYARYHVHVQCSFLLSFSRVYVNFYYCRINTLSSNAKFQGQKLQMTCFTDIYRILINSATEKLSVIFEKGRYSRINSTIMSTH</sequence>
<dbReference type="EMBL" id="HBUE01289221">
    <property type="protein sequence ID" value="CAG6573312.1"/>
    <property type="molecule type" value="Transcribed_RNA"/>
</dbReference>
<name>A0A8D8GWI3_CULPI</name>
<organism evidence="2">
    <name type="scientific">Culex pipiens</name>
    <name type="common">House mosquito</name>
    <dbReference type="NCBI Taxonomy" id="7175"/>
    <lineage>
        <taxon>Eukaryota</taxon>
        <taxon>Metazoa</taxon>
        <taxon>Ecdysozoa</taxon>
        <taxon>Arthropoda</taxon>
        <taxon>Hexapoda</taxon>
        <taxon>Insecta</taxon>
        <taxon>Pterygota</taxon>
        <taxon>Neoptera</taxon>
        <taxon>Endopterygota</taxon>
        <taxon>Diptera</taxon>
        <taxon>Nematocera</taxon>
        <taxon>Culicoidea</taxon>
        <taxon>Culicidae</taxon>
        <taxon>Culicinae</taxon>
        <taxon>Culicini</taxon>
        <taxon>Culex</taxon>
        <taxon>Culex</taxon>
    </lineage>
</organism>
<proteinExistence type="predicted"/>
<protein>
    <submittedName>
        <fullName evidence="2">(northern house mosquito) hypothetical protein</fullName>
    </submittedName>
</protein>
<accession>A0A8D8GWI3</accession>
<feature type="compositionally biased region" description="Polar residues" evidence="1">
    <location>
        <begin position="10"/>
        <end position="23"/>
    </location>
</feature>